<proteinExistence type="predicted"/>
<keyword evidence="1" id="KW-0812">Transmembrane</keyword>
<keyword evidence="3" id="KW-1185">Reference proteome</keyword>
<dbReference type="InterPro" id="IPR002774">
    <property type="entry name" value="Flagellin_arc-type"/>
</dbReference>
<evidence type="ECO:0000256" key="1">
    <source>
        <dbReference type="SAM" id="Phobius"/>
    </source>
</evidence>
<name>E0SRR5_IGNAA</name>
<keyword evidence="2" id="KW-0966">Cell projection</keyword>
<feature type="transmembrane region" description="Helical" evidence="1">
    <location>
        <begin position="12"/>
        <end position="37"/>
    </location>
</feature>
<evidence type="ECO:0000313" key="2">
    <source>
        <dbReference type="EMBL" id="ADM28446.1"/>
    </source>
</evidence>
<organism evidence="2 3">
    <name type="scientific">Ignisphaera aggregans (strain DSM 17230 / JCM 13409 / AQ1.S1)</name>
    <dbReference type="NCBI Taxonomy" id="583356"/>
    <lineage>
        <taxon>Archaea</taxon>
        <taxon>Thermoproteota</taxon>
        <taxon>Thermoprotei</taxon>
        <taxon>Desulfurococcales</taxon>
        <taxon>Desulfurococcaceae</taxon>
        <taxon>Ignisphaera</taxon>
    </lineage>
</organism>
<evidence type="ECO:0000313" key="3">
    <source>
        <dbReference type="Proteomes" id="UP000001304"/>
    </source>
</evidence>
<keyword evidence="2" id="KW-0282">Flagellum</keyword>
<dbReference type="Proteomes" id="UP000001304">
    <property type="component" value="Chromosome"/>
</dbReference>
<dbReference type="Pfam" id="PF01917">
    <property type="entry name" value="Flagellin_arch-type"/>
    <property type="match status" value="1"/>
</dbReference>
<keyword evidence="2" id="KW-0969">Cilium</keyword>
<protein>
    <submittedName>
        <fullName evidence="2">Flagellin</fullName>
    </submittedName>
</protein>
<dbReference type="AlphaFoldDB" id="E0SRR5"/>
<keyword evidence="1" id="KW-1133">Transmembrane helix</keyword>
<keyword evidence="1" id="KW-0472">Membrane</keyword>
<dbReference type="BioCyc" id="IAGG583356:GHAH-1636-MONOMER"/>
<dbReference type="GO" id="GO:0005198">
    <property type="term" value="F:structural molecule activity"/>
    <property type="evidence" value="ECO:0007669"/>
    <property type="project" value="InterPro"/>
</dbReference>
<sequence length="161" mass="18159">MASEGVNTAILVIAGIIMASMLSTALISQIGIINNVVRMSSREARDRIATSIDIVYVALNTTNSNRHIVMFVKNIGSRDISIDEIMKIDIYVYDTDKLQLYTYSQTAYPNHWNFTEIQNDGVWRVGETLIIRIYNATDFSIPFNIRIALPNGVQNEYIYSG</sequence>
<reference evidence="2 3" key="1">
    <citation type="journal article" date="2010" name="Stand. Genomic Sci.">
        <title>Complete genome sequence of Ignisphaera aggregans type strain (AQ1.S1).</title>
        <authorList>
            <person name="Goker M."/>
            <person name="Held B."/>
            <person name="Lapidus A."/>
            <person name="Nolan M."/>
            <person name="Spring S."/>
            <person name="Yasawong M."/>
            <person name="Lucas S."/>
            <person name="Glavina Del Rio T."/>
            <person name="Tice H."/>
            <person name="Cheng J.F."/>
            <person name="Goodwin L."/>
            <person name="Tapia R."/>
            <person name="Pitluck S."/>
            <person name="Liolios K."/>
            <person name="Ivanova N."/>
            <person name="Mavromatis K."/>
            <person name="Mikhailova N."/>
            <person name="Pati A."/>
            <person name="Chen A."/>
            <person name="Palaniappan K."/>
            <person name="Brambilla E."/>
            <person name="Land M."/>
            <person name="Hauser L."/>
            <person name="Chang Y.J."/>
            <person name="Jeffries C.D."/>
            <person name="Brettin T."/>
            <person name="Detter J.C."/>
            <person name="Han C."/>
            <person name="Rohde M."/>
            <person name="Sikorski J."/>
            <person name="Woyke T."/>
            <person name="Bristow J."/>
            <person name="Eisen J.A."/>
            <person name="Markowitz V."/>
            <person name="Hugenholtz P."/>
            <person name="Kyrpides N.C."/>
            <person name="Klenk H.P."/>
        </authorList>
    </citation>
    <scope>NUCLEOTIDE SEQUENCE [LARGE SCALE GENOMIC DNA]</scope>
    <source>
        <strain evidence="3">DSM 17230 / JCM 13409 / AQ1.S1</strain>
    </source>
</reference>
<dbReference type="HOGENOM" id="CLU_108339_0_0_2"/>
<dbReference type="EMBL" id="CP002098">
    <property type="protein sequence ID" value="ADM28446.1"/>
    <property type="molecule type" value="Genomic_DNA"/>
</dbReference>
<dbReference type="GO" id="GO:0097588">
    <property type="term" value="P:archaeal or bacterial-type flagellum-dependent cell motility"/>
    <property type="evidence" value="ECO:0007669"/>
    <property type="project" value="InterPro"/>
</dbReference>
<accession>E0SRR5</accession>
<gene>
    <name evidence="2" type="ordered locus">Igag_1648</name>
</gene>
<dbReference type="STRING" id="583356.Igag_1648"/>
<dbReference type="KEGG" id="iag:Igag_1648"/>